<feature type="region of interest" description="Disordered" evidence="6">
    <location>
        <begin position="343"/>
        <end position="382"/>
    </location>
</feature>
<evidence type="ECO:0000256" key="3">
    <source>
        <dbReference type="ARBA" id="ARBA00022771"/>
    </source>
</evidence>
<dbReference type="SMART" id="SM00356">
    <property type="entry name" value="ZnF_C3H1"/>
    <property type="match status" value="3"/>
</dbReference>
<dbReference type="InterPro" id="IPR045877">
    <property type="entry name" value="ZFP36-like"/>
</dbReference>
<feature type="compositionally biased region" description="Basic and acidic residues" evidence="6">
    <location>
        <begin position="644"/>
        <end position="668"/>
    </location>
</feature>
<dbReference type="Gene3D" id="4.10.1000.10">
    <property type="entry name" value="Zinc finger, CCCH-type"/>
    <property type="match status" value="3"/>
</dbReference>
<feature type="zinc finger region" description="C3H1-type" evidence="5">
    <location>
        <begin position="460"/>
        <end position="488"/>
    </location>
</feature>
<keyword evidence="1 5" id="KW-0479">Metal-binding</keyword>
<dbReference type="RefSeq" id="XP_029219322.1">
    <property type="nucleotide sequence ID" value="XM_029364614.1"/>
</dbReference>
<dbReference type="SUPFAM" id="SSF90229">
    <property type="entry name" value="CCCH zinc finger"/>
    <property type="match status" value="3"/>
</dbReference>
<feature type="region of interest" description="Disordered" evidence="6">
    <location>
        <begin position="292"/>
        <end position="311"/>
    </location>
</feature>
<feature type="compositionally biased region" description="Low complexity" evidence="6">
    <location>
        <begin position="1575"/>
        <end position="1588"/>
    </location>
</feature>
<feature type="zinc finger region" description="C3H1-type" evidence="5">
    <location>
        <begin position="425"/>
        <end position="452"/>
    </location>
</feature>
<keyword evidence="3 5" id="KW-0863">Zinc-finger</keyword>
<reference evidence="8 9" key="1">
    <citation type="submission" date="2017-09" db="EMBL/GenBank/DDBJ databases">
        <title>Genome sequencing of Besnoitia besnoiti strain Bb-Ger1.</title>
        <authorList>
            <person name="Schares G."/>
            <person name="Venepally P."/>
            <person name="Lorenzi H.A."/>
        </authorList>
    </citation>
    <scope>NUCLEOTIDE SEQUENCE [LARGE SCALE GENOMIC DNA]</scope>
    <source>
        <strain evidence="8 9">Bb-Ger1</strain>
    </source>
</reference>
<accession>A0A2A9MI42</accession>
<dbReference type="Proteomes" id="UP000224006">
    <property type="component" value="Chromosome V"/>
</dbReference>
<evidence type="ECO:0000256" key="6">
    <source>
        <dbReference type="SAM" id="MobiDB-lite"/>
    </source>
</evidence>
<evidence type="ECO:0000256" key="1">
    <source>
        <dbReference type="ARBA" id="ARBA00022723"/>
    </source>
</evidence>
<feature type="region of interest" description="Disordered" evidence="6">
    <location>
        <begin position="956"/>
        <end position="1012"/>
    </location>
</feature>
<evidence type="ECO:0000313" key="8">
    <source>
        <dbReference type="EMBL" id="PFH35313.1"/>
    </source>
</evidence>
<keyword evidence="9" id="KW-1185">Reference proteome</keyword>
<feature type="domain" description="C3H1-type" evidence="7">
    <location>
        <begin position="425"/>
        <end position="452"/>
    </location>
</feature>
<keyword evidence="2" id="KW-0677">Repeat</keyword>
<feature type="domain" description="C3H1-type" evidence="7">
    <location>
        <begin position="460"/>
        <end position="488"/>
    </location>
</feature>
<proteinExistence type="predicted"/>
<dbReference type="VEuPathDB" id="ToxoDB:BESB_062000"/>
<dbReference type="InterPro" id="IPR036855">
    <property type="entry name" value="Znf_CCCH_sf"/>
</dbReference>
<dbReference type="EMBL" id="NWUJ01000005">
    <property type="protein sequence ID" value="PFH35313.1"/>
    <property type="molecule type" value="Genomic_DNA"/>
</dbReference>
<dbReference type="PANTHER" id="PTHR12547:SF18">
    <property type="entry name" value="PROTEIN TIS11"/>
    <property type="match status" value="1"/>
</dbReference>
<organism evidence="8 9">
    <name type="scientific">Besnoitia besnoiti</name>
    <name type="common">Apicomplexan protozoan</name>
    <dbReference type="NCBI Taxonomy" id="94643"/>
    <lineage>
        <taxon>Eukaryota</taxon>
        <taxon>Sar</taxon>
        <taxon>Alveolata</taxon>
        <taxon>Apicomplexa</taxon>
        <taxon>Conoidasida</taxon>
        <taxon>Coccidia</taxon>
        <taxon>Eucoccidiorida</taxon>
        <taxon>Eimeriorina</taxon>
        <taxon>Sarcocystidae</taxon>
        <taxon>Besnoitia</taxon>
    </lineage>
</organism>
<evidence type="ECO:0000256" key="5">
    <source>
        <dbReference type="PROSITE-ProRule" id="PRU00723"/>
    </source>
</evidence>
<name>A0A2A9MI42_BESBE</name>
<evidence type="ECO:0000256" key="4">
    <source>
        <dbReference type="ARBA" id="ARBA00022833"/>
    </source>
</evidence>
<feature type="region of interest" description="Disordered" evidence="6">
    <location>
        <begin position="1290"/>
        <end position="1315"/>
    </location>
</feature>
<dbReference type="KEGG" id="bbes:BESB_062000"/>
<evidence type="ECO:0000256" key="2">
    <source>
        <dbReference type="ARBA" id="ARBA00022737"/>
    </source>
</evidence>
<dbReference type="GeneID" id="40311128"/>
<dbReference type="InterPro" id="IPR000571">
    <property type="entry name" value="Znf_CCCH"/>
</dbReference>
<feature type="region of interest" description="Disordered" evidence="6">
    <location>
        <begin position="1575"/>
        <end position="1597"/>
    </location>
</feature>
<keyword evidence="4 5" id="KW-0862">Zinc</keyword>
<feature type="zinc finger region" description="C3H1-type" evidence="5">
    <location>
        <begin position="496"/>
        <end position="523"/>
    </location>
</feature>
<feature type="region of interest" description="Disordered" evidence="6">
    <location>
        <begin position="1250"/>
        <end position="1271"/>
    </location>
</feature>
<feature type="compositionally biased region" description="Basic and acidic residues" evidence="6">
    <location>
        <begin position="41"/>
        <end position="56"/>
    </location>
</feature>
<feature type="region of interest" description="Disordered" evidence="6">
    <location>
        <begin position="811"/>
        <end position="843"/>
    </location>
</feature>
<evidence type="ECO:0000313" key="9">
    <source>
        <dbReference type="Proteomes" id="UP000224006"/>
    </source>
</evidence>
<dbReference type="PROSITE" id="PS50103">
    <property type="entry name" value="ZF_C3H1"/>
    <property type="match status" value="3"/>
</dbReference>
<evidence type="ECO:0000259" key="7">
    <source>
        <dbReference type="PROSITE" id="PS50103"/>
    </source>
</evidence>
<feature type="domain" description="C3H1-type" evidence="7">
    <location>
        <begin position="496"/>
        <end position="523"/>
    </location>
</feature>
<dbReference type="OrthoDB" id="354806at2759"/>
<sequence>MKMSTGPRGPPVVHGDRRVAAISTCQTKLPYGKASQTQPDTENREQRITELEEAEHSSSAIGPCAKRADAAEGSGQHTLGIPPTLREQQEGGGMRNHQESVAVFEGHAKVECHNPSNQEVSGSSVKQTSTPFVDDYVSNSSASALAALATVLAHSADGTQSPPPTLTSPRMLEQMKHRGGNKCVTKCPPCCAQGRGSLKMPAPETQCREGPELVNERWRPLPLAQHLRTPLTRSAKQIPFSRSASTGTCTSSTPNCSDSVASEEMSLGLMGQELSGETRQNECPILTTMVSEGANREGGEQESVAAPPREYGSAAVSGSRLCTSASIRDTKWPDCGGSLESVHATSERNGANAGRPALQSLKNGSTDDSSSSWDTEKRDAVPTRTGAPAYESFQQTAASQNSAALPASPNVPLASTILADRRSVFYKTQMCPHAMRGRCRLAKGCSFAHHNRELRTPPRLDKTKMCANVKAGVSCPKGESCSFAHSRNELRHTVAFYKTNMCRNWQAGACLHPQTCNHAHGMYELLFFRTLAAGTGCRDFRKEKEVYTGQSVITSRGSVADAGQEGKGGSLEFKSVKSRDEFCSKTSAAGSTDADDHYTGDFAVSRHSAVVRNNLQTLLASLAPLESRQARTGVPRAVGSEAELSQRHASDKELLASRRADDTGDAKSHVPSIKGKAIEGGTETSCTKANTVAGSGGVVLSGNIINDRGVKSDASGLHDGGNMRGNLAKGRRKKGAGVQDGCKGKRRTLGADPVLETRPTEKIKNASAVRTARSTTSPVMRGDKWLSATGDTVIQKADVCPFVVASRESSVGMTGQVQDREQQAAEETESLHRPRQNQRTPTSFQSAYLATRRPTGMRKCNSQVKRGSTVQADILNIRPAPAPPSAPSPAAIASLQEILNVTGVAETANEKPPLSPAADQMQQRLQTNQRQLLFQLHAYQQARLQRNYAETILCQQRRQRNRREHSSDSLRCKGSGDENSLDRMESREAPVKGWSEESSFKGGGKSEGTSAEYPVFVADRRVDAADKKGSSGDGACLSDPEDPNTAAMDLAYTLLLLLRESAPNNVSSDCAGAAGSLRKFRVHQSGSSLHVPPPTVDDEMLGWTQDQPMEDNLTINGCAPQTPVQQVPFVNDETSGQPTVSVVGALEALESRHLVDLQVAVGPLDALSEERSENRNSSADLWTAEVARGLFDTNRLNKPPLPPCSTPVGVKREDPGLSNANRGCADAHLALAEPGTVASGQTGDFEQAQAALPPKKVTSEEGDLRAGGGVGAQGARTASVALASADNAMKIPDVPLPQGSPTRSSGAALGRLADRPASDRTATEIIMARLNAAVGSLASLGRETRMVEDLLRCQQQGTSEKQSLRTSARKSAIHEGATTTVETRDCCSHGIELLRAPVLTEDPPRDCLSSGRASVGYDRSAGSHPRQQVHADAIARADAAAANSVANEQEPFLGGTLGKALRDSSWQLCCQNIECSTTCARCSGMSTGTTREVTEEARLEGARHLFSSFSKGNMSLSRPRRDDFGVKVILDAAPPESGSLENKPSFSVCSPRHGDDKLEMTSGFDLVSLASHGSIESSTASSDISGGAEQRRETGARVMPSFAEGDSAFLRGDHSLGFQRYPDAEQRQTGHPGQEFHALAGYTSDSEHLVTDTSRETFRGARMGGKGLVPHKPIHVRTDDESVQRATVRTTSSNALEVMSSDGVGNMTVADTMVALSRTADSLDCPGGDWARRHELYSARKLLQGLHIDQGLAACTRRGRWQTSCSVGVCAMNEAGVGNPGAVEPGNGKQAAGGAAGQPRELENLQATEFACGWSHWPPALLKAEAETEQDAGSGPSQMQSLRQGMERQCCEQSFSRQCYRLPEKRTLGAETYRPAGVDPLTLIESMIHALELEG</sequence>
<feature type="region of interest" description="Disordered" evidence="6">
    <location>
        <begin position="26"/>
        <end position="96"/>
    </location>
</feature>
<protein>
    <recommendedName>
        <fullName evidence="7">C3H1-type domain-containing protein</fullName>
    </recommendedName>
</protein>
<feature type="region of interest" description="Disordered" evidence="6">
    <location>
        <begin position="629"/>
        <end position="678"/>
    </location>
</feature>
<feature type="region of interest" description="Disordered" evidence="6">
    <location>
        <begin position="715"/>
        <end position="747"/>
    </location>
</feature>
<gene>
    <name evidence="8" type="ORF">BESB_062000</name>
</gene>
<feature type="compositionally biased region" description="Basic and acidic residues" evidence="6">
    <location>
        <begin position="964"/>
        <end position="999"/>
    </location>
</feature>
<dbReference type="PANTHER" id="PTHR12547">
    <property type="entry name" value="CCCH ZINC FINGER/TIS11-RELATED"/>
    <property type="match status" value="1"/>
</dbReference>
<dbReference type="GO" id="GO:0003729">
    <property type="term" value="F:mRNA binding"/>
    <property type="evidence" value="ECO:0007669"/>
    <property type="project" value="InterPro"/>
</dbReference>
<comment type="caution">
    <text evidence="8">The sequence shown here is derived from an EMBL/GenBank/DDBJ whole genome shotgun (WGS) entry which is preliminary data.</text>
</comment>
<dbReference type="GO" id="GO:0008270">
    <property type="term" value="F:zinc ion binding"/>
    <property type="evidence" value="ECO:0007669"/>
    <property type="project" value="UniProtKB-KW"/>
</dbReference>